<dbReference type="GO" id="GO:0051539">
    <property type="term" value="F:4 iron, 4 sulfur cluster binding"/>
    <property type="evidence" value="ECO:0007669"/>
    <property type="project" value="UniProtKB-KW"/>
</dbReference>
<keyword evidence="3" id="KW-0227">DNA damage</keyword>
<proteinExistence type="predicted"/>
<evidence type="ECO:0000256" key="2">
    <source>
        <dbReference type="ARBA" id="ARBA00022723"/>
    </source>
</evidence>
<dbReference type="GO" id="GO:0046872">
    <property type="term" value="F:metal ion binding"/>
    <property type="evidence" value="ECO:0007669"/>
    <property type="project" value="UniProtKB-KW"/>
</dbReference>
<evidence type="ECO:0000256" key="6">
    <source>
        <dbReference type="ARBA" id="ARBA00023014"/>
    </source>
</evidence>
<dbReference type="Proteomes" id="UP000255265">
    <property type="component" value="Unassembled WGS sequence"/>
</dbReference>
<evidence type="ECO:0000256" key="7">
    <source>
        <dbReference type="ARBA" id="ARBA00023204"/>
    </source>
</evidence>
<sequence length="321" mass="32953">MSLMLDARQRAMLEEMGVKVWWPTQTAEVAAPVAAAETAQATAPTALGGEHIGEPAVARTARPPMDRPGADTPHAALSDDGPPAWIDDVPPEDMPPSAAAPPAVRQEAPASSTPGRRPAAEAPSSATASPPPRTGAPSARTGTAAVRIEPAQRLYLPAGAGGDAPAPGGWLVLVDMPPGPDGRHGAAFAGDAGRLLDQMLRALRLHTGSAPVHLQRVHRPAPGVPEGEDDEAFEAGFGHACRELAPRMVLALGPLAAQQLLGAQPLGRLRAQVGRCADGRTAVVASYAPAYLLRTPADKARAWADLCLAAAEFERIAAAGS</sequence>
<dbReference type="InterPro" id="IPR005122">
    <property type="entry name" value="Uracil-DNA_glycosylase-like"/>
</dbReference>
<dbReference type="RefSeq" id="WP_114801891.1">
    <property type="nucleotide sequence ID" value="NZ_QQAV01000001.1"/>
</dbReference>
<keyword evidence="1" id="KW-0004">4Fe-4S</keyword>
<evidence type="ECO:0000256" key="3">
    <source>
        <dbReference type="ARBA" id="ARBA00022763"/>
    </source>
</evidence>
<dbReference type="AlphaFoldDB" id="A0A370FNW6"/>
<feature type="compositionally biased region" description="Low complexity" evidence="8">
    <location>
        <begin position="114"/>
        <end position="128"/>
    </location>
</feature>
<dbReference type="GO" id="GO:0006281">
    <property type="term" value="P:DNA repair"/>
    <property type="evidence" value="ECO:0007669"/>
    <property type="project" value="UniProtKB-KW"/>
</dbReference>
<keyword evidence="2" id="KW-0479">Metal-binding</keyword>
<dbReference type="OrthoDB" id="5290748at2"/>
<protein>
    <submittedName>
        <fullName evidence="10">DNA polymerase</fullName>
    </submittedName>
</protein>
<feature type="region of interest" description="Disordered" evidence="8">
    <location>
        <begin position="60"/>
        <end position="143"/>
    </location>
</feature>
<comment type="caution">
    <text evidence="10">The sequence shown here is derived from an EMBL/GenBank/DDBJ whole genome shotgun (WGS) entry which is preliminary data.</text>
</comment>
<evidence type="ECO:0000313" key="10">
    <source>
        <dbReference type="EMBL" id="RDI29230.1"/>
    </source>
</evidence>
<accession>A0A370FNW6</accession>
<keyword evidence="4" id="KW-0378">Hydrolase</keyword>
<feature type="domain" description="Uracil-DNA glycosylase-like" evidence="9">
    <location>
        <begin position="181"/>
        <end position="306"/>
    </location>
</feature>
<evidence type="ECO:0000256" key="8">
    <source>
        <dbReference type="SAM" id="MobiDB-lite"/>
    </source>
</evidence>
<dbReference type="InterPro" id="IPR051536">
    <property type="entry name" value="UDG_Type-4/5"/>
</dbReference>
<keyword evidence="6" id="KW-0411">Iron-sulfur</keyword>
<evidence type="ECO:0000256" key="5">
    <source>
        <dbReference type="ARBA" id="ARBA00023004"/>
    </source>
</evidence>
<dbReference type="InterPro" id="IPR036895">
    <property type="entry name" value="Uracil-DNA_glycosylase-like_sf"/>
</dbReference>
<dbReference type="PANTHER" id="PTHR33693">
    <property type="entry name" value="TYPE-5 URACIL-DNA GLYCOSYLASE"/>
    <property type="match status" value="1"/>
</dbReference>
<evidence type="ECO:0000256" key="1">
    <source>
        <dbReference type="ARBA" id="ARBA00022485"/>
    </source>
</evidence>
<name>A0A370FNW6_9BURK</name>
<evidence type="ECO:0000259" key="9">
    <source>
        <dbReference type="Pfam" id="PF03167"/>
    </source>
</evidence>
<dbReference type="SUPFAM" id="SSF52141">
    <property type="entry name" value="Uracil-DNA glycosylase-like"/>
    <property type="match status" value="1"/>
</dbReference>
<keyword evidence="11" id="KW-1185">Reference proteome</keyword>
<dbReference type="PANTHER" id="PTHR33693:SF1">
    <property type="entry name" value="TYPE-4 URACIL-DNA GLYCOSYLASE"/>
    <property type="match status" value="1"/>
</dbReference>
<dbReference type="GO" id="GO:0097506">
    <property type="term" value="F:deaminated base DNA N-glycosylase activity"/>
    <property type="evidence" value="ECO:0007669"/>
    <property type="project" value="UniProtKB-ARBA"/>
</dbReference>
<dbReference type="EMBL" id="QQAV01000001">
    <property type="protein sequence ID" value="RDI29230.1"/>
    <property type="molecule type" value="Genomic_DNA"/>
</dbReference>
<evidence type="ECO:0000313" key="11">
    <source>
        <dbReference type="Proteomes" id="UP000255265"/>
    </source>
</evidence>
<dbReference type="Gene3D" id="3.40.470.10">
    <property type="entry name" value="Uracil-DNA glycosylase-like domain"/>
    <property type="match status" value="1"/>
</dbReference>
<evidence type="ECO:0000256" key="4">
    <source>
        <dbReference type="ARBA" id="ARBA00022801"/>
    </source>
</evidence>
<organism evidence="10 11">
    <name type="scientific">Pseudacidovorax intermedius</name>
    <dbReference type="NCBI Taxonomy" id="433924"/>
    <lineage>
        <taxon>Bacteria</taxon>
        <taxon>Pseudomonadati</taxon>
        <taxon>Pseudomonadota</taxon>
        <taxon>Betaproteobacteria</taxon>
        <taxon>Burkholderiales</taxon>
        <taxon>Comamonadaceae</taxon>
        <taxon>Pseudacidovorax</taxon>
    </lineage>
</organism>
<gene>
    <name evidence="10" type="ORF">DFR41_101986</name>
</gene>
<reference evidence="10 11" key="1">
    <citation type="submission" date="2018-07" db="EMBL/GenBank/DDBJ databases">
        <title>Genomic Encyclopedia of Type Strains, Phase IV (KMG-IV): sequencing the most valuable type-strain genomes for metagenomic binning, comparative biology and taxonomic classification.</title>
        <authorList>
            <person name="Goeker M."/>
        </authorList>
    </citation>
    <scope>NUCLEOTIDE SEQUENCE [LARGE SCALE GENOMIC DNA]</scope>
    <source>
        <strain evidence="10 11">DSM 21352</strain>
    </source>
</reference>
<dbReference type="Pfam" id="PF03167">
    <property type="entry name" value="UDG"/>
    <property type="match status" value="1"/>
</dbReference>
<keyword evidence="7" id="KW-0234">DNA repair</keyword>
<keyword evidence="5" id="KW-0408">Iron</keyword>
<dbReference type="STRING" id="433924.NS331_13470"/>